<evidence type="ECO:0000313" key="2">
    <source>
        <dbReference type="EMBL" id="GBP47588.1"/>
    </source>
</evidence>
<organism evidence="2 3">
    <name type="scientific">Eumeta variegata</name>
    <name type="common">Bagworm moth</name>
    <name type="synonym">Eumeta japonica</name>
    <dbReference type="NCBI Taxonomy" id="151549"/>
    <lineage>
        <taxon>Eukaryota</taxon>
        <taxon>Metazoa</taxon>
        <taxon>Ecdysozoa</taxon>
        <taxon>Arthropoda</taxon>
        <taxon>Hexapoda</taxon>
        <taxon>Insecta</taxon>
        <taxon>Pterygota</taxon>
        <taxon>Neoptera</taxon>
        <taxon>Endopterygota</taxon>
        <taxon>Lepidoptera</taxon>
        <taxon>Glossata</taxon>
        <taxon>Ditrysia</taxon>
        <taxon>Tineoidea</taxon>
        <taxon>Psychidae</taxon>
        <taxon>Oiketicinae</taxon>
        <taxon>Eumeta</taxon>
    </lineage>
</organism>
<protein>
    <submittedName>
        <fullName evidence="2">Uncharacterized protein</fullName>
    </submittedName>
</protein>
<dbReference type="Proteomes" id="UP000299102">
    <property type="component" value="Unassembled WGS sequence"/>
</dbReference>
<reference evidence="2 3" key="1">
    <citation type="journal article" date="2019" name="Commun. Biol.">
        <title>The bagworm genome reveals a unique fibroin gene that provides high tensile strength.</title>
        <authorList>
            <person name="Kono N."/>
            <person name="Nakamura H."/>
            <person name="Ohtoshi R."/>
            <person name="Tomita M."/>
            <person name="Numata K."/>
            <person name="Arakawa K."/>
        </authorList>
    </citation>
    <scope>NUCLEOTIDE SEQUENCE [LARGE SCALE GENOMIC DNA]</scope>
</reference>
<proteinExistence type="predicted"/>
<dbReference type="AlphaFoldDB" id="A0A4C1W8A0"/>
<feature type="region of interest" description="Disordered" evidence="1">
    <location>
        <begin position="213"/>
        <end position="236"/>
    </location>
</feature>
<feature type="region of interest" description="Disordered" evidence="1">
    <location>
        <begin position="1"/>
        <end position="25"/>
    </location>
</feature>
<dbReference type="EMBL" id="BGZK01000504">
    <property type="protein sequence ID" value="GBP47588.1"/>
    <property type="molecule type" value="Genomic_DNA"/>
</dbReference>
<sequence length="267" mass="30192">MFKRGSRSQPVRNRNRERDRNQDQEQIISRARSTRSKLILGPGSEPESGIEIAIVADSVDGQLKRRKNSFYIHAGGVASEIQLIKLFGRQRPIIPRNFVRSTGTYGFHDVKPSLMGTSRLIPTRFGNWKLPSQHAQRKRSIDTKGIREQRRMIRLFNFISSRARRELADDGLDPPLLLMHIPLPHFSIEGSHFNFGSVRTYHFGSPLVNPAATEAPTGKAYPEPTNRQLPRPRGRRLRAQSHLWPRAAAPRAPGPGPIYALLSVVFA</sequence>
<evidence type="ECO:0000313" key="3">
    <source>
        <dbReference type="Proteomes" id="UP000299102"/>
    </source>
</evidence>
<comment type="caution">
    <text evidence="2">The sequence shown here is derived from an EMBL/GenBank/DDBJ whole genome shotgun (WGS) entry which is preliminary data.</text>
</comment>
<keyword evidence="3" id="KW-1185">Reference proteome</keyword>
<feature type="compositionally biased region" description="Basic and acidic residues" evidence="1">
    <location>
        <begin position="14"/>
        <end position="23"/>
    </location>
</feature>
<evidence type="ECO:0000256" key="1">
    <source>
        <dbReference type="SAM" id="MobiDB-lite"/>
    </source>
</evidence>
<name>A0A4C1W8A0_EUMVA</name>
<gene>
    <name evidence="2" type="ORF">EVAR_40144_1</name>
</gene>
<accession>A0A4C1W8A0</accession>